<name>A0ACC6J2Q3_9FLAO</name>
<reference evidence="1" key="1">
    <citation type="submission" date="2023-07" db="EMBL/GenBank/DDBJ databases">
        <title>Sorghum-associated microbial communities from plants grown in Nebraska, USA.</title>
        <authorList>
            <person name="Schachtman D."/>
        </authorList>
    </citation>
    <scope>NUCLEOTIDE SEQUENCE</scope>
    <source>
        <strain evidence="1">DS2329</strain>
    </source>
</reference>
<proteinExistence type="predicted"/>
<accession>A0ACC6J2Q3</accession>
<sequence length="29" mass="3723">MNFIHEFFMKNLSICYKIKNKDIYTYDFR</sequence>
<organism evidence="1 2">
    <name type="scientific">Chryseobacterium vietnamense</name>
    <dbReference type="NCBI Taxonomy" id="866785"/>
    <lineage>
        <taxon>Bacteria</taxon>
        <taxon>Pseudomonadati</taxon>
        <taxon>Bacteroidota</taxon>
        <taxon>Flavobacteriia</taxon>
        <taxon>Flavobacteriales</taxon>
        <taxon>Weeksellaceae</taxon>
        <taxon>Chryseobacterium group</taxon>
        <taxon>Chryseobacterium</taxon>
    </lineage>
</organism>
<gene>
    <name evidence="1" type="ORF">J2786_000402</name>
</gene>
<evidence type="ECO:0000313" key="2">
    <source>
        <dbReference type="Proteomes" id="UP001184833"/>
    </source>
</evidence>
<comment type="caution">
    <text evidence="1">The sequence shown here is derived from an EMBL/GenBank/DDBJ whole genome shotgun (WGS) entry which is preliminary data.</text>
</comment>
<evidence type="ECO:0000313" key="1">
    <source>
        <dbReference type="EMBL" id="MDR6457309.1"/>
    </source>
</evidence>
<dbReference type="Proteomes" id="UP001184833">
    <property type="component" value="Unassembled WGS sequence"/>
</dbReference>
<protein>
    <submittedName>
        <fullName evidence="1">Uncharacterized protein</fullName>
    </submittedName>
</protein>
<keyword evidence="2" id="KW-1185">Reference proteome</keyword>
<dbReference type="EMBL" id="JAVDQX010000001">
    <property type="protein sequence ID" value="MDR6457309.1"/>
    <property type="molecule type" value="Genomic_DNA"/>
</dbReference>